<feature type="region of interest" description="Disordered" evidence="2">
    <location>
        <begin position="206"/>
        <end position="255"/>
    </location>
</feature>
<feature type="compositionally biased region" description="Acidic residues" evidence="2">
    <location>
        <begin position="143"/>
        <end position="154"/>
    </location>
</feature>
<proteinExistence type="predicted"/>
<evidence type="ECO:0000259" key="3">
    <source>
        <dbReference type="Pfam" id="PF16561"/>
    </source>
</evidence>
<reference evidence="4 5" key="1">
    <citation type="journal article" date="2018" name="Nat. Genet.">
        <title>The Rosa genome provides new insights in the design of modern roses.</title>
        <authorList>
            <person name="Bendahmane M."/>
        </authorList>
    </citation>
    <scope>NUCLEOTIDE SEQUENCE [LARGE SCALE GENOMIC DNA]</scope>
    <source>
        <strain evidence="5">cv. Old Blush</strain>
    </source>
</reference>
<dbReference type="OrthoDB" id="531008at2759"/>
<feature type="domain" description="AMP-activated protein kinase glycogen-binding" evidence="3">
    <location>
        <begin position="451"/>
        <end position="526"/>
    </location>
</feature>
<dbReference type="InterPro" id="IPR013783">
    <property type="entry name" value="Ig-like_fold"/>
</dbReference>
<dbReference type="GO" id="GO:0030247">
    <property type="term" value="F:polysaccharide binding"/>
    <property type="evidence" value="ECO:0007669"/>
    <property type="project" value="EnsemblPlants"/>
</dbReference>
<dbReference type="AlphaFoldDB" id="A0A2P6R358"/>
<dbReference type="Gene3D" id="2.60.40.10">
    <property type="entry name" value="Immunoglobulins"/>
    <property type="match status" value="1"/>
</dbReference>
<dbReference type="GO" id="GO:0009507">
    <property type="term" value="C:chloroplast"/>
    <property type="evidence" value="ECO:0007669"/>
    <property type="project" value="EnsemblPlants"/>
</dbReference>
<dbReference type="InterPro" id="IPR032640">
    <property type="entry name" value="AMPK1_CBM"/>
</dbReference>
<dbReference type="GO" id="GO:0019252">
    <property type="term" value="P:starch biosynthetic process"/>
    <property type="evidence" value="ECO:0007669"/>
    <property type="project" value="EnsemblPlants"/>
</dbReference>
<name>A0A2P6R358_ROSCH</name>
<dbReference type="Gramene" id="PRQ40873">
    <property type="protein sequence ID" value="PRQ40873"/>
    <property type="gene ID" value="RchiOBHm_Chr4g0440791"/>
</dbReference>
<feature type="region of interest" description="Disordered" evidence="2">
    <location>
        <begin position="125"/>
        <end position="175"/>
    </location>
</feature>
<dbReference type="EMBL" id="PDCK01000042">
    <property type="protein sequence ID" value="PRQ40873.1"/>
    <property type="molecule type" value="Genomic_DNA"/>
</dbReference>
<dbReference type="Pfam" id="PF16561">
    <property type="entry name" value="AMPK1_CBM"/>
    <property type="match status" value="1"/>
</dbReference>
<organism evidence="4 5">
    <name type="scientific">Rosa chinensis</name>
    <name type="common">China rose</name>
    <dbReference type="NCBI Taxonomy" id="74649"/>
    <lineage>
        <taxon>Eukaryota</taxon>
        <taxon>Viridiplantae</taxon>
        <taxon>Streptophyta</taxon>
        <taxon>Embryophyta</taxon>
        <taxon>Tracheophyta</taxon>
        <taxon>Spermatophyta</taxon>
        <taxon>Magnoliopsida</taxon>
        <taxon>eudicotyledons</taxon>
        <taxon>Gunneridae</taxon>
        <taxon>Pentapetalae</taxon>
        <taxon>rosids</taxon>
        <taxon>fabids</taxon>
        <taxon>Rosales</taxon>
        <taxon>Rosaceae</taxon>
        <taxon>Rosoideae</taxon>
        <taxon>Rosoideae incertae sedis</taxon>
        <taxon>Rosa</taxon>
    </lineage>
</organism>
<accession>A0A2P6R358</accession>
<comment type="caution">
    <text evidence="4">The sequence shown here is derived from an EMBL/GenBank/DDBJ whole genome shotgun (WGS) entry which is preliminary data.</text>
</comment>
<dbReference type="Proteomes" id="UP000238479">
    <property type="component" value="Chromosome 4"/>
</dbReference>
<dbReference type="CDD" id="cd02859">
    <property type="entry name" value="E_set_AMPKbeta_like_N"/>
    <property type="match status" value="1"/>
</dbReference>
<feature type="compositionally biased region" description="Polar residues" evidence="2">
    <location>
        <begin position="222"/>
        <end position="244"/>
    </location>
</feature>
<dbReference type="STRING" id="74649.A0A2P6R358"/>
<protein>
    <submittedName>
        <fullName evidence="4">Putative immunoglobulin E-set</fullName>
    </submittedName>
</protein>
<evidence type="ECO:0000256" key="1">
    <source>
        <dbReference type="SAM" id="Coils"/>
    </source>
</evidence>
<feature type="coiled-coil region" evidence="1">
    <location>
        <begin position="398"/>
        <end position="443"/>
    </location>
</feature>
<keyword evidence="5" id="KW-1185">Reference proteome</keyword>
<dbReference type="PANTHER" id="PTHR47434:SF1">
    <property type="entry name" value="PROTEIN PTST HOMOLOG 2, CHLOROPLASTIC"/>
    <property type="match status" value="1"/>
</dbReference>
<sequence length="527" mass="58343">MLAFTHFHLVPGFFPPVLHVTNSASGMRRGRVLGPARLRVVGESRVSVVLGFWEGRKEGGCGFVRRCRDSDLEGDFALEAEILEFMKGSEKPRAFPSKRDLVEAGRLDLVDAIVREGGWLSLGWDSGDEETAQDSGGFRNWDEGYESSDSDMVSDDSSSSSVVASSSGTSLEAATTEVDTGIEGILNRLEKQRNLTLGFVLRDKEDSTGLANNDNKHDRCPETSTDATVGATSRSIRHASSNPTKAILSDLGGPPNHSRSLLDADVQRNSPKPEMWRTWSSQRAGSSDLEFEAGEVSYDEMGESKGVLQNEILQTKEGANEPNGRNDLDSEDEVINYKQVRIRMQHLESELSSVLHSLRSKTSNVAPKEMGVITPGHESSSDDLRKVSDAWEFQENEIMHAQNKLRSTRAKLAVLEGKMAMAIIDAQKKVEGKQNRVNDARRALRLLRTALIVWTNPASEVLLAGSYDGWATQRKMERSSTGIFSVSLKLYPGRYEIKFIVDGEWRIDPLRPIVRNNGFENNILIIT</sequence>
<evidence type="ECO:0000313" key="5">
    <source>
        <dbReference type="Proteomes" id="UP000238479"/>
    </source>
</evidence>
<evidence type="ECO:0000313" key="4">
    <source>
        <dbReference type="EMBL" id="PRQ40873.1"/>
    </source>
</evidence>
<dbReference type="GO" id="GO:0010581">
    <property type="term" value="P:regulation of starch biosynthetic process"/>
    <property type="evidence" value="ECO:0007669"/>
    <property type="project" value="EnsemblPlants"/>
</dbReference>
<dbReference type="PANTHER" id="PTHR47434">
    <property type="entry name" value="PROTEIN PTST HOMOLOG 3, CHLOROPLASTIC"/>
    <property type="match status" value="1"/>
</dbReference>
<evidence type="ECO:0000256" key="2">
    <source>
        <dbReference type="SAM" id="MobiDB-lite"/>
    </source>
</evidence>
<keyword evidence="1" id="KW-0175">Coiled coil</keyword>
<dbReference type="InterPro" id="IPR014756">
    <property type="entry name" value="Ig_E-set"/>
</dbReference>
<dbReference type="SUPFAM" id="SSF81296">
    <property type="entry name" value="E set domains"/>
    <property type="match status" value="1"/>
</dbReference>
<dbReference type="OMA" id="RRCKDWD"/>
<dbReference type="GO" id="GO:2001071">
    <property type="term" value="F:maltoheptaose binding"/>
    <property type="evidence" value="ECO:0007669"/>
    <property type="project" value="EnsemblPlants"/>
</dbReference>
<feature type="compositionally biased region" description="Low complexity" evidence="2">
    <location>
        <begin position="155"/>
        <end position="167"/>
    </location>
</feature>
<gene>
    <name evidence="4" type="ORF">RchiOBHm_Chr4g0440791</name>
</gene>